<sequence>MQEERSCSNLNEKKISRLGFISRLHEVVTTFPAVSGPLIKTTDWVPAERSDQCEGAKERLPREIRRDRQVKKKKGWEGERELMFAWAEHDIDGLFQGQPKARITHDLMERLEEKSEKVLGEEILYTSEGKQINYVLLKPYVYFPLMHSEMSSRKSRVLAPPSPPPSPLEMGEKIGKREAACFPRFTSRPVQWDAPEADPLNVLCAATANKKSKAPPRRPPKVKEVNGSTTAVPLAAVVPGRVTQVQAPSVQHDTCLGYYDVSGQYDKEFACNNTDHRFCCGSCFLRFCCADRGKRLEQKSCTNYNTPDWIKTQPPSPAPTGDTYDPELDQTNTTVYITCGVIALIIAIGISAKVAYDKATKPPQEMNVHRALADILRQQGPVPISQYEHENIAAIDGSPKDETPVRTSKNHYTPVHTKASNHGHYGKENLRSGGQDMHNFISSGFVTLGRGHLKAQHSIDESGQMSWQGDLDIPISYDQMWLRASGAFMGGGDGGEREEEEEERLSGSQCIIFSPFLSPVPDNRPRRNDYKYPPALIQVTLHRRVQRGLPRLRWSERWVRDKEPKCFRGAERSEKQMVRGDREAAAGKSDTAKPKPACVIAGMNTHPTICGICTACSRPTASIPVMEAASLAVLKFKVEAAELIPKVCRHGDVPAHPSRRAAGNHHHDYQHSHLDLTALTPKLERPQRMNNILTSATEPYDLSLSRSFQNLSHLPPSYELALKSDLSDKDIDEYYTRKHHHADFGGRGPTHMVKLNADPQQHQQHQQRQRPRRVQRAMSQDHVLSPPRTPRRGDYGLSSYGVMAAAAYSSSRHLSDEQLLSADRLHSQDPLLSPAMRRDKFREKAMARAMSHADMLMPITPVMDRHKMTKMHSQPSASNDSYNTLTVNHQATTSKRQAFASRRTHTVDHLQYIPGHHHTYRTASKNEKEATAVVSKFSYIAAPPYVTDKYVEINVANIKNKNTKSQDYFSRAIQEAMPGSPENIPLGECTLSQSRDQLTPPSRTESTVFSLSRSESLWTTEPAQSKWEVFWFPIHLMSTGGSILACGIIISGLYFAGHCKKVTNILGPGLLSIGLMVFVETPCLSSPPGGGGVSAQVRPGLRCRMKHPPVTPAWKRLRSSGMEAVRCIGACVPLFLIAVVFDVVGVVLLFVGIFANLRLNGRFYGDFLIYTGSLIVFFSLGCWLMWYVGNLQVSEELGPRRSSSIVQLARKISERLSQRLRGDEHKKVTGEEEEEGKEGKVGKASRVTWGKSTAYQNEGYDDSLDSPGVEKKEELEKEEQQEI</sequence>
<dbReference type="Proteomes" id="UP000831701">
    <property type="component" value="Chromosome 17"/>
</dbReference>
<protein>
    <submittedName>
        <fullName evidence="1">Uncharacterized protein</fullName>
    </submittedName>
</protein>
<reference evidence="1" key="1">
    <citation type="submission" date="2022-04" db="EMBL/GenBank/DDBJ databases">
        <title>Jade perch genome.</title>
        <authorList>
            <person name="Chao B."/>
        </authorList>
    </citation>
    <scope>NUCLEOTIDE SEQUENCE</scope>
    <source>
        <strain evidence="1">CB-2022</strain>
    </source>
</reference>
<organism evidence="1 2">
    <name type="scientific">Scortum barcoo</name>
    <name type="common">barcoo grunter</name>
    <dbReference type="NCBI Taxonomy" id="214431"/>
    <lineage>
        <taxon>Eukaryota</taxon>
        <taxon>Metazoa</taxon>
        <taxon>Chordata</taxon>
        <taxon>Craniata</taxon>
        <taxon>Vertebrata</taxon>
        <taxon>Euteleostomi</taxon>
        <taxon>Actinopterygii</taxon>
        <taxon>Neopterygii</taxon>
        <taxon>Teleostei</taxon>
        <taxon>Neoteleostei</taxon>
        <taxon>Acanthomorphata</taxon>
        <taxon>Eupercaria</taxon>
        <taxon>Centrarchiformes</taxon>
        <taxon>Terapontoidei</taxon>
        <taxon>Terapontidae</taxon>
        <taxon>Scortum</taxon>
    </lineage>
</organism>
<accession>A0ACB8VUD5</accession>
<evidence type="ECO:0000313" key="1">
    <source>
        <dbReference type="EMBL" id="KAI3359091.1"/>
    </source>
</evidence>
<keyword evidence="2" id="KW-1185">Reference proteome</keyword>
<proteinExistence type="predicted"/>
<gene>
    <name evidence="1" type="ORF">L3Q82_002631</name>
</gene>
<name>A0ACB8VUD5_9TELE</name>
<evidence type="ECO:0000313" key="2">
    <source>
        <dbReference type="Proteomes" id="UP000831701"/>
    </source>
</evidence>
<dbReference type="EMBL" id="CM041547">
    <property type="protein sequence ID" value="KAI3359091.1"/>
    <property type="molecule type" value="Genomic_DNA"/>
</dbReference>
<comment type="caution">
    <text evidence="1">The sequence shown here is derived from an EMBL/GenBank/DDBJ whole genome shotgun (WGS) entry which is preliminary data.</text>
</comment>